<dbReference type="InterPro" id="IPR047525">
    <property type="entry name" value="TfoX-like"/>
</dbReference>
<feature type="domain" description="TfoX N-terminal" evidence="2">
    <location>
        <begin position="13"/>
        <end position="102"/>
    </location>
</feature>
<dbReference type="OrthoDB" id="8687154at2"/>
<dbReference type="AlphaFoldDB" id="A0A1B4VCE1"/>
<evidence type="ECO:0000313" key="4">
    <source>
        <dbReference type="Proteomes" id="UP000218899"/>
    </source>
</evidence>
<dbReference type="InterPro" id="IPR007076">
    <property type="entry name" value="TfoX_N"/>
</dbReference>
<gene>
    <name evidence="3" type="ORF">SVA_2573</name>
</gene>
<evidence type="ECO:0000256" key="1">
    <source>
        <dbReference type="SAM" id="MobiDB-lite"/>
    </source>
</evidence>
<evidence type="ECO:0000313" key="3">
    <source>
        <dbReference type="EMBL" id="BAU49121.1"/>
    </source>
</evidence>
<proteinExistence type="predicted"/>
<dbReference type="PANTHER" id="PTHR36121:SF1">
    <property type="entry name" value="PROTEIN SXY"/>
    <property type="match status" value="1"/>
</dbReference>
<evidence type="ECO:0000259" key="2">
    <source>
        <dbReference type="Pfam" id="PF04993"/>
    </source>
</evidence>
<keyword evidence="4" id="KW-1185">Reference proteome</keyword>
<dbReference type="PANTHER" id="PTHR36121">
    <property type="entry name" value="PROTEIN SXY"/>
    <property type="match status" value="1"/>
</dbReference>
<dbReference type="Gene3D" id="3.30.1460.30">
    <property type="entry name" value="YgaC/TfoX-N like chaperone"/>
    <property type="match status" value="1"/>
</dbReference>
<sequence>MTRTDSLQEYVADQLAALDGVRFRRMFGGYGIYRGERFFGILHRGRLYFRAGEDDRGKYVAQGMKPFRPSARQTLTSYFEVPADVIEDSETLVAWAERALAATSAPGKKTRRRAAGRIAAASPAGRRRRT</sequence>
<dbReference type="KEGG" id="sva:SVA_2573"/>
<accession>A0A1B4VCE1</accession>
<dbReference type="SUPFAM" id="SSF159894">
    <property type="entry name" value="YgaC/TfoX-N like"/>
    <property type="match status" value="1"/>
</dbReference>
<feature type="region of interest" description="Disordered" evidence="1">
    <location>
        <begin position="105"/>
        <end position="130"/>
    </location>
</feature>
<dbReference type="RefSeq" id="WP_096461570.1">
    <property type="nucleotide sequence ID" value="NZ_AP014936.1"/>
</dbReference>
<dbReference type="EMBL" id="AP014936">
    <property type="protein sequence ID" value="BAU49121.1"/>
    <property type="molecule type" value="Genomic_DNA"/>
</dbReference>
<reference evidence="3 4" key="1">
    <citation type="submission" date="2015-08" db="EMBL/GenBank/DDBJ databases">
        <title>Complete genome sequence of Sulfurifustis variabilis.</title>
        <authorList>
            <person name="Miura A."/>
            <person name="Kojima H."/>
            <person name="Fukui M."/>
        </authorList>
    </citation>
    <scope>NUCLEOTIDE SEQUENCE [LARGE SCALE GENOMIC DNA]</scope>
    <source>
        <strain evidence="4">skN76</strain>
    </source>
</reference>
<dbReference type="Pfam" id="PF04993">
    <property type="entry name" value="TfoX_N"/>
    <property type="match status" value="1"/>
</dbReference>
<organism evidence="3 4">
    <name type="scientific">Sulfurifustis variabilis</name>
    <dbReference type="NCBI Taxonomy" id="1675686"/>
    <lineage>
        <taxon>Bacteria</taxon>
        <taxon>Pseudomonadati</taxon>
        <taxon>Pseudomonadota</taxon>
        <taxon>Gammaproteobacteria</taxon>
        <taxon>Acidiferrobacterales</taxon>
        <taxon>Acidiferrobacteraceae</taxon>
        <taxon>Sulfurifustis</taxon>
    </lineage>
</organism>
<protein>
    <submittedName>
        <fullName evidence="3">Competence protein TfoX</fullName>
    </submittedName>
</protein>
<name>A0A1B4VCE1_9GAMM</name>
<dbReference type="Proteomes" id="UP000218899">
    <property type="component" value="Chromosome"/>
</dbReference>